<dbReference type="NCBIfam" id="NF045974">
    <property type="entry name" value="conju_CD1108"/>
    <property type="match status" value="1"/>
</dbReference>
<name>A0A174UF73_9FIRM</name>
<dbReference type="Pfam" id="PF00877">
    <property type="entry name" value="NLPC_P60"/>
    <property type="match status" value="1"/>
</dbReference>
<dbReference type="InterPro" id="IPR038765">
    <property type="entry name" value="Papain-like_cys_pep_sf"/>
</dbReference>
<keyword evidence="6" id="KW-0472">Membrane</keyword>
<dbReference type="RefSeq" id="WP_057573106.1">
    <property type="nucleotide sequence ID" value="NZ_CZAB01000109.1"/>
</dbReference>
<dbReference type="EC" id="3.4.-.-" evidence="8"/>
<organism evidence="8 9">
    <name type="scientific">Enterocloster clostridioformis</name>
    <dbReference type="NCBI Taxonomy" id="1531"/>
    <lineage>
        <taxon>Bacteria</taxon>
        <taxon>Bacillati</taxon>
        <taxon>Bacillota</taxon>
        <taxon>Clostridia</taxon>
        <taxon>Lachnospirales</taxon>
        <taxon>Lachnospiraceae</taxon>
        <taxon>Enterocloster</taxon>
    </lineage>
</organism>
<evidence type="ECO:0000256" key="4">
    <source>
        <dbReference type="ARBA" id="ARBA00022807"/>
    </source>
</evidence>
<dbReference type="InterPro" id="IPR051202">
    <property type="entry name" value="Peptidase_C40"/>
</dbReference>
<evidence type="ECO:0000313" key="9">
    <source>
        <dbReference type="Proteomes" id="UP000095512"/>
    </source>
</evidence>
<protein>
    <submittedName>
        <fullName evidence="8">NLP/P60 protein</fullName>
        <ecNumber evidence="8">3.4.-.-</ecNumber>
    </submittedName>
</protein>
<keyword evidence="4" id="KW-0788">Thiol protease</keyword>
<dbReference type="PANTHER" id="PTHR47053">
    <property type="entry name" value="MUREIN DD-ENDOPEPTIDASE MEPH-RELATED"/>
    <property type="match status" value="1"/>
</dbReference>
<feature type="compositionally biased region" description="Basic and acidic residues" evidence="5">
    <location>
        <begin position="92"/>
        <end position="157"/>
    </location>
</feature>
<dbReference type="Gene3D" id="3.90.1720.10">
    <property type="entry name" value="endopeptidase domain like (from Nostoc punctiforme)"/>
    <property type="match status" value="1"/>
</dbReference>
<dbReference type="EMBL" id="CZAB01000109">
    <property type="protein sequence ID" value="CUQ19381.1"/>
    <property type="molecule type" value="Genomic_DNA"/>
</dbReference>
<dbReference type="Proteomes" id="UP000095512">
    <property type="component" value="Unassembled WGS sequence"/>
</dbReference>
<proteinExistence type="inferred from homology"/>
<dbReference type="InterPro" id="IPR000064">
    <property type="entry name" value="NLP_P60_dom"/>
</dbReference>
<evidence type="ECO:0000256" key="5">
    <source>
        <dbReference type="SAM" id="MobiDB-lite"/>
    </source>
</evidence>
<evidence type="ECO:0000256" key="6">
    <source>
        <dbReference type="SAM" id="Phobius"/>
    </source>
</evidence>
<feature type="domain" description="NlpC/P60" evidence="7">
    <location>
        <begin position="529"/>
        <end position="654"/>
    </location>
</feature>
<accession>A0A174UF73</accession>
<dbReference type="GO" id="GO:0008234">
    <property type="term" value="F:cysteine-type peptidase activity"/>
    <property type="evidence" value="ECO:0007669"/>
    <property type="project" value="UniProtKB-KW"/>
</dbReference>
<keyword evidence="6" id="KW-0812">Transmembrane</keyword>
<feature type="region of interest" description="Disordered" evidence="5">
    <location>
        <begin position="1"/>
        <end position="170"/>
    </location>
</feature>
<dbReference type="PROSITE" id="PS51935">
    <property type="entry name" value="NLPC_P60"/>
    <property type="match status" value="1"/>
</dbReference>
<evidence type="ECO:0000259" key="7">
    <source>
        <dbReference type="PROSITE" id="PS51935"/>
    </source>
</evidence>
<evidence type="ECO:0000256" key="2">
    <source>
        <dbReference type="ARBA" id="ARBA00022670"/>
    </source>
</evidence>
<reference evidence="8 9" key="1">
    <citation type="submission" date="2015-09" db="EMBL/GenBank/DDBJ databases">
        <authorList>
            <consortium name="Pathogen Informatics"/>
        </authorList>
    </citation>
    <scope>NUCLEOTIDE SEQUENCE [LARGE SCALE GENOMIC DNA]</scope>
    <source>
        <strain evidence="8 9">2789STDY5834865</strain>
    </source>
</reference>
<feature type="compositionally biased region" description="Basic and acidic residues" evidence="5">
    <location>
        <begin position="67"/>
        <end position="85"/>
    </location>
</feature>
<comment type="similarity">
    <text evidence="1">Belongs to the peptidase C40 family.</text>
</comment>
<dbReference type="PANTHER" id="PTHR47053:SF1">
    <property type="entry name" value="MUREIN DD-ENDOPEPTIDASE MEPH-RELATED"/>
    <property type="match status" value="1"/>
</dbReference>
<evidence type="ECO:0000256" key="3">
    <source>
        <dbReference type="ARBA" id="ARBA00022801"/>
    </source>
</evidence>
<keyword evidence="2" id="KW-0645">Protease</keyword>
<dbReference type="SUPFAM" id="SSF54001">
    <property type="entry name" value="Cysteine proteinases"/>
    <property type="match status" value="1"/>
</dbReference>
<feature type="transmembrane region" description="Helical" evidence="6">
    <location>
        <begin position="312"/>
        <end position="334"/>
    </location>
</feature>
<evidence type="ECO:0000256" key="1">
    <source>
        <dbReference type="ARBA" id="ARBA00007074"/>
    </source>
</evidence>
<evidence type="ECO:0000313" key="8">
    <source>
        <dbReference type="EMBL" id="CUQ19381.1"/>
    </source>
</evidence>
<keyword evidence="6" id="KW-1133">Transmembrane helix</keyword>
<gene>
    <name evidence="8" type="primary">iap_8</name>
    <name evidence="8" type="ORF">ERS852480_05111</name>
</gene>
<sequence length="656" mass="72704">MGKEPKKVRPKQPPPDTFTSGQHGPKQETSPPPDSAPSGRLRFEEGDTPPQDGATSGQHGPKPSGKFRQDTERARPSDHMRREENADGDGGQEPHDKEAGPDRAGKKRTDGEKYADGEKRADGKERSDGRKPDKTEKAQEKADKAGRKLESAREKLASQKPPKQPGLAKKAVRGVRAEVWFYTHNKIHEIEHENVGVEGAHKSELVAEAGTRKLARFARRRYREHPARRVAKWERKELAARANLDFQKMAKEHPELASNPLSRMAQKWKLKRQYARQARQAAKQGARAAKKTAATAGTITKRAVQAAARHPVFILIIVVLFLLFYILSAFSSLIPMLGSGLANAISGTSYASADSDLLGADEDYTALENDLKQKIANIEHTHSGYDEYRYNVDEIGHNPYELASYLSAKYHSYTRSGIQGELGEVFEAQYELTLTEEVEIRYRTETSTDADGNETSEEVPYEYYILHVTLKNRTLPAVVNTRLTMEQKEIYSVMQELKGNKPHLWEGIYTGGGTGTDPGYQIPGEALSDPSFAALIGEAEKYLGYPYVWGGSSPSTSFDCSGFVCWVFSNSGVHNLPRTTAQGIYNQCARVSPADAKPGDIIFFTGTYDSGVPVSHVGIYVGNNMMIHCGNPIQYASISTSYWTQHFYAFGRLSGN</sequence>
<keyword evidence="3 8" id="KW-0378">Hydrolase</keyword>
<dbReference type="GO" id="GO:0006508">
    <property type="term" value="P:proteolysis"/>
    <property type="evidence" value="ECO:0007669"/>
    <property type="project" value="UniProtKB-KW"/>
</dbReference>
<dbReference type="AlphaFoldDB" id="A0A174UF73"/>